<dbReference type="InterPro" id="IPR029044">
    <property type="entry name" value="Nucleotide-diphossugar_trans"/>
</dbReference>
<dbReference type="Pfam" id="PF00535">
    <property type="entry name" value="Glycos_transf_2"/>
    <property type="match status" value="1"/>
</dbReference>
<dbReference type="Gene3D" id="3.90.550.10">
    <property type="entry name" value="Spore Coat Polysaccharide Biosynthesis Protein SpsA, Chain A"/>
    <property type="match status" value="1"/>
</dbReference>
<protein>
    <submittedName>
        <fullName evidence="2">Glycosyltransferase</fullName>
    </submittedName>
</protein>
<keyword evidence="2" id="KW-0808">Transferase</keyword>
<dbReference type="PANTHER" id="PTHR22916:SF3">
    <property type="entry name" value="UDP-GLCNAC:BETAGAL BETA-1,3-N-ACETYLGLUCOSAMINYLTRANSFERASE-LIKE PROTEIN 1"/>
    <property type="match status" value="1"/>
</dbReference>
<dbReference type="PANTHER" id="PTHR22916">
    <property type="entry name" value="GLYCOSYLTRANSFERASE"/>
    <property type="match status" value="1"/>
</dbReference>
<dbReference type="InterPro" id="IPR001173">
    <property type="entry name" value="Glyco_trans_2-like"/>
</dbReference>
<dbReference type="OrthoDB" id="9798249at2"/>
<sequence>MRGSRPSSLAILLICFNHAKYIQRALDSITAQLFGGEIEVIVADDGSTDETVDIIARWAQLNPRFRYSQLARQPNMGITRNYARGFAACLQHDYVAVLEGDDYWIHPRKLALQVEFLEEHLECNLCSANYYVFKEDEESLSARVPVGGGYSLLDVRSLIADNVVGNFSTCVYRREVLQTLNPRLFELKAYDWIINICAARGSFIGFLNTPMSIYRLHGGGAWSATTTRKKLEDQRDALEDYDRITDGIYCADFLLLRERLDRSIEHLGENDKLLIGDLATKVALGRDFKSRPRHLLNLCPPIVLIVARLLVPPAVVQQLKKLWHRTK</sequence>
<evidence type="ECO:0000313" key="3">
    <source>
        <dbReference type="Proteomes" id="UP000319212"/>
    </source>
</evidence>
<gene>
    <name evidence="2" type="ORF">EAH82_08375</name>
</gene>
<name>A0A502DX04_9BURK</name>
<reference evidence="2 3" key="1">
    <citation type="journal article" date="2019" name="Environ. Microbiol.">
        <title>Species interactions and distinct microbial communities in high Arctic permafrost affected cryosols are associated with the CH4 and CO2 gas fluxes.</title>
        <authorList>
            <person name="Altshuler I."/>
            <person name="Hamel J."/>
            <person name="Turney S."/>
            <person name="Magnuson E."/>
            <person name="Levesque R."/>
            <person name="Greer C."/>
            <person name="Whyte L.G."/>
        </authorList>
    </citation>
    <scope>NUCLEOTIDE SEQUENCE [LARGE SCALE GENOMIC DNA]</scope>
    <source>
        <strain evidence="2 3">S06.C</strain>
    </source>
</reference>
<proteinExistence type="predicted"/>
<evidence type="ECO:0000313" key="2">
    <source>
        <dbReference type="EMBL" id="TPG28796.1"/>
    </source>
</evidence>
<dbReference type="GO" id="GO:0016758">
    <property type="term" value="F:hexosyltransferase activity"/>
    <property type="evidence" value="ECO:0007669"/>
    <property type="project" value="UniProtKB-ARBA"/>
</dbReference>
<accession>A0A502DX04</accession>
<feature type="domain" description="Glycosyltransferase 2-like" evidence="1">
    <location>
        <begin position="11"/>
        <end position="178"/>
    </location>
</feature>
<dbReference type="SUPFAM" id="SSF53448">
    <property type="entry name" value="Nucleotide-diphospho-sugar transferases"/>
    <property type="match status" value="1"/>
</dbReference>
<comment type="caution">
    <text evidence="2">The sequence shown here is derived from an EMBL/GenBank/DDBJ whole genome shotgun (WGS) entry which is preliminary data.</text>
</comment>
<organism evidence="2 3">
    <name type="scientific">Variovorax guangxiensis</name>
    <dbReference type="NCBI Taxonomy" id="1775474"/>
    <lineage>
        <taxon>Bacteria</taxon>
        <taxon>Pseudomonadati</taxon>
        <taxon>Pseudomonadota</taxon>
        <taxon>Betaproteobacteria</taxon>
        <taxon>Burkholderiales</taxon>
        <taxon>Comamonadaceae</taxon>
        <taxon>Variovorax</taxon>
    </lineage>
</organism>
<dbReference type="EMBL" id="RCZI01000002">
    <property type="protein sequence ID" value="TPG28796.1"/>
    <property type="molecule type" value="Genomic_DNA"/>
</dbReference>
<dbReference type="RefSeq" id="WP_140840684.1">
    <property type="nucleotide sequence ID" value="NZ_RCZI01000002.1"/>
</dbReference>
<dbReference type="AlphaFoldDB" id="A0A502DX04"/>
<evidence type="ECO:0000259" key="1">
    <source>
        <dbReference type="Pfam" id="PF00535"/>
    </source>
</evidence>
<dbReference type="Proteomes" id="UP000319212">
    <property type="component" value="Unassembled WGS sequence"/>
</dbReference>